<reference evidence="1" key="1">
    <citation type="journal article" date="2020" name="mSystems">
        <title>Genome- and Community-Level Interaction Insights into Carbon Utilization and Element Cycling Functions of Hydrothermarchaeota in Hydrothermal Sediment.</title>
        <authorList>
            <person name="Zhou Z."/>
            <person name="Liu Y."/>
            <person name="Xu W."/>
            <person name="Pan J."/>
            <person name="Luo Z.H."/>
            <person name="Li M."/>
        </authorList>
    </citation>
    <scope>NUCLEOTIDE SEQUENCE [LARGE SCALE GENOMIC DNA]</scope>
    <source>
        <strain evidence="1">SpSt-788</strain>
    </source>
</reference>
<evidence type="ECO:0000313" key="1">
    <source>
        <dbReference type="EMBL" id="HGG99702.1"/>
    </source>
</evidence>
<protein>
    <recommendedName>
        <fullName evidence="2">Flagellar hook-length control protein FliK</fullName>
    </recommendedName>
</protein>
<evidence type="ECO:0008006" key="2">
    <source>
        <dbReference type="Google" id="ProtNLM"/>
    </source>
</evidence>
<dbReference type="AlphaFoldDB" id="A0A7C4AJS6"/>
<organism evidence="1">
    <name type="scientific">Thermodesulfovibrio aggregans</name>
    <dbReference type="NCBI Taxonomy" id="86166"/>
    <lineage>
        <taxon>Bacteria</taxon>
        <taxon>Pseudomonadati</taxon>
        <taxon>Nitrospirota</taxon>
        <taxon>Thermodesulfovibrionia</taxon>
        <taxon>Thermodesulfovibrionales</taxon>
        <taxon>Thermodesulfovibrionaceae</taxon>
        <taxon>Thermodesulfovibrio</taxon>
    </lineage>
</organism>
<dbReference type="EMBL" id="DTHO01000051">
    <property type="protein sequence ID" value="HGG99702.1"/>
    <property type="molecule type" value="Genomic_DNA"/>
</dbReference>
<gene>
    <name evidence="1" type="ORF">ENV75_04560</name>
</gene>
<accession>A0A7C4AJS6</accession>
<comment type="caution">
    <text evidence="1">The sequence shown here is derived from an EMBL/GenBank/DDBJ whole genome shotgun (WGS) entry which is preliminary data.</text>
</comment>
<sequence>MIQSVIESGIIHIFKGKQTIPIKLVIGEILTAEIMDIFSTGNIQIKINNRILNAQTHRDLSLNKGDIIYVKVEKPFPDGTIPLRVLSTSEVQLTKASEGEEISQIIKELPTKIFKFIDSLFTPKQEQNIETEHLNLFKTLLTLPVDNIPEAEKIPLFEKLIEFFSGKYSTSELIKDLVNLLYSKESFKEVAQQMKNMMLLYNFSATTPEKFTVTEEKLKKALLNSGVAFESKLKKVISEAVKPENIREDLKTVLNNIIKEARAHGTEEIVEKAQQILRQIEGFQVLSKMYQSFFTFLPVLWKDIEGGNFAFKSFKRQGKDYYTVFVSLKIKDDESLSFVVTMIKKTFFVSFSGGSEILQFIKNYEAELKERFHDSGMVLGGINYFTKVEELIKHWSIKEGLISVTA</sequence>
<proteinExistence type="predicted"/>
<name>A0A7C4AJS6_9BACT</name>